<feature type="transmembrane region" description="Helical" evidence="1">
    <location>
        <begin position="510"/>
        <end position="528"/>
    </location>
</feature>
<evidence type="ECO:0000313" key="3">
    <source>
        <dbReference type="EMBL" id="XAY04626.1"/>
    </source>
</evidence>
<dbReference type="EMBL" id="CP114014">
    <property type="protein sequence ID" value="XAY04626.1"/>
    <property type="molecule type" value="Genomic_DNA"/>
</dbReference>
<evidence type="ECO:0008006" key="4">
    <source>
        <dbReference type="Google" id="ProtNLM"/>
    </source>
</evidence>
<protein>
    <recommendedName>
        <fullName evidence="4">CHASE2 domain-containing protein</fullName>
    </recommendedName>
</protein>
<evidence type="ECO:0000256" key="1">
    <source>
        <dbReference type="SAM" id="Phobius"/>
    </source>
</evidence>
<feature type="transmembrane region" description="Helical" evidence="1">
    <location>
        <begin position="341"/>
        <end position="361"/>
    </location>
</feature>
<reference evidence="3" key="1">
    <citation type="submission" date="2022-12" db="EMBL/GenBank/DDBJ databases">
        <title>Paraconexibacter alkalitolerans sp. nov. and Baekduia alba sp. nov., isolated from soil and emended description of the genera Paraconexibacter (Chun et al., 2020) and Baekduia (An et al., 2020).</title>
        <authorList>
            <person name="Vieira S."/>
            <person name="Huber K.J."/>
            <person name="Geppert A."/>
            <person name="Wolf J."/>
            <person name="Neumann-Schaal M."/>
            <person name="Muesken M."/>
            <person name="Overmann J."/>
        </authorList>
    </citation>
    <scope>NUCLEOTIDE SEQUENCE</scope>
    <source>
        <strain evidence="3">AEG42_29</strain>
    </source>
</reference>
<feature type="signal peptide" evidence="2">
    <location>
        <begin position="1"/>
        <end position="28"/>
    </location>
</feature>
<sequence>MSRPRLAALALAMMAALSALCAPAPASAAPKVVIALLPIAPAEDGPRTPILETLDERKELALGLSGATQGSYRHIQALLDIGQGTRTSSAAYDPRVPVPLTFFTDGEGGALFLGWPDILKRADSAPAEIKPGQFGSLVPGGIAYAGVTGREQLEALVAADSGGRVANVSIGSADSLGERVEELLRDHQVVAVGLPTGERGAVAIDGLIAARPQDQLLIVTEAPPPAGAPQLLPTGIAGLGPPTRGLTSPTTHQPGLIAGIDFLPTTLRHLGIAIPKDVKGQVIEVKGPRNADSLKRFGQRLRVIGTRRFPALDTIVAAWFAVILVGGVVADRRGLRWGMRVGSLAFCWLLTVLLITAAIQPSKSTELLLITVISFGLGILTDLLIRWPRAIFVPCAVTVVAYTLDLARGSDLIVRSLLGPNPRFGSRFYGLGNELEATLPLLLLVAIAVVFSGRGRSRIGAITFGVSGLIFGAIVGSGRLGADVGGVITVGAGTAVAVLCMLPGGVTKRALTLAIAAPAAALVALAGLDLATGGDSHFTRTVLQADGKQALVDVVQRRYELAFNVLKRGLMPFATGIALLTCIYGLRYRRRIYIAIHDDPAWQAAMYGGLAAAVAGALFNDSGPLLLLFGTVVLVIVSTYIRGEADLDRRLSEAANAEGVAAGRDG</sequence>
<name>A0AAU7ASM4_9ACTN</name>
<keyword evidence="1" id="KW-0812">Transmembrane</keyword>
<gene>
    <name evidence="3" type="ORF">DSM112329_01461</name>
</gene>
<keyword evidence="2" id="KW-0732">Signal</keyword>
<dbReference type="AlphaFoldDB" id="A0AAU7ASM4"/>
<proteinExistence type="predicted"/>
<accession>A0AAU7ASM4</accession>
<feature type="chain" id="PRO_5043481665" description="CHASE2 domain-containing protein" evidence="2">
    <location>
        <begin position="29"/>
        <end position="666"/>
    </location>
</feature>
<feature type="transmembrane region" description="Helical" evidence="1">
    <location>
        <begin position="390"/>
        <end position="408"/>
    </location>
</feature>
<feature type="transmembrane region" description="Helical" evidence="1">
    <location>
        <begin position="459"/>
        <end position="478"/>
    </location>
</feature>
<feature type="transmembrane region" description="Helical" evidence="1">
    <location>
        <begin position="367"/>
        <end position="385"/>
    </location>
</feature>
<feature type="transmembrane region" description="Helical" evidence="1">
    <location>
        <begin position="569"/>
        <end position="588"/>
    </location>
</feature>
<feature type="transmembrane region" description="Helical" evidence="1">
    <location>
        <begin position="625"/>
        <end position="641"/>
    </location>
</feature>
<keyword evidence="1" id="KW-0472">Membrane</keyword>
<keyword evidence="1" id="KW-1133">Transmembrane helix</keyword>
<feature type="transmembrane region" description="Helical" evidence="1">
    <location>
        <begin position="428"/>
        <end position="452"/>
    </location>
</feature>
<organism evidence="3">
    <name type="scientific">Paraconexibacter sp. AEG42_29</name>
    <dbReference type="NCBI Taxonomy" id="2997339"/>
    <lineage>
        <taxon>Bacteria</taxon>
        <taxon>Bacillati</taxon>
        <taxon>Actinomycetota</taxon>
        <taxon>Thermoleophilia</taxon>
        <taxon>Solirubrobacterales</taxon>
        <taxon>Paraconexibacteraceae</taxon>
        <taxon>Paraconexibacter</taxon>
    </lineage>
</organism>
<feature type="transmembrane region" description="Helical" evidence="1">
    <location>
        <begin position="600"/>
        <end position="619"/>
    </location>
</feature>
<dbReference type="RefSeq" id="WP_354701154.1">
    <property type="nucleotide sequence ID" value="NZ_CP114014.1"/>
</dbReference>
<feature type="transmembrane region" description="Helical" evidence="1">
    <location>
        <begin position="484"/>
        <end position="503"/>
    </location>
</feature>
<feature type="transmembrane region" description="Helical" evidence="1">
    <location>
        <begin position="309"/>
        <end position="329"/>
    </location>
</feature>
<evidence type="ECO:0000256" key="2">
    <source>
        <dbReference type="SAM" id="SignalP"/>
    </source>
</evidence>
<dbReference type="KEGG" id="parq:DSM112329_01461"/>